<evidence type="ECO:0000256" key="7">
    <source>
        <dbReference type="SAM" id="MobiDB-lite"/>
    </source>
</evidence>
<dbReference type="PRINTS" id="PR00300">
    <property type="entry name" value="CLPPROTEASEA"/>
</dbReference>
<dbReference type="InterPro" id="IPR018368">
    <property type="entry name" value="ClpA/B_CS1"/>
</dbReference>
<dbReference type="FunFam" id="1.10.8.60:FF:000011">
    <property type="entry name" value="ATP-dependent Clp protease ATP-binding subunit"/>
    <property type="match status" value="1"/>
</dbReference>
<accession>A0A7X9FR49</accession>
<feature type="domain" description="Clp R" evidence="8">
    <location>
        <begin position="1"/>
        <end position="146"/>
    </location>
</feature>
<dbReference type="AlphaFoldDB" id="A0A7X9FR49"/>
<evidence type="ECO:0000313" key="9">
    <source>
        <dbReference type="EMBL" id="NMC62328.1"/>
    </source>
</evidence>
<dbReference type="InterPro" id="IPR001270">
    <property type="entry name" value="ClpA/B"/>
</dbReference>
<dbReference type="GO" id="GO:0034605">
    <property type="term" value="P:cellular response to heat"/>
    <property type="evidence" value="ECO:0007669"/>
    <property type="project" value="TreeGrafter"/>
</dbReference>
<evidence type="ECO:0000256" key="3">
    <source>
        <dbReference type="ARBA" id="ARBA00022840"/>
    </source>
</evidence>
<dbReference type="SMART" id="SM00382">
    <property type="entry name" value="AAA"/>
    <property type="match status" value="1"/>
</dbReference>
<keyword evidence="1 5" id="KW-0677">Repeat</keyword>
<protein>
    <submittedName>
        <fullName evidence="9">AAA domain-containing protein</fullName>
    </submittedName>
</protein>
<dbReference type="InterPro" id="IPR028299">
    <property type="entry name" value="ClpA/B_CS2"/>
</dbReference>
<evidence type="ECO:0000256" key="1">
    <source>
        <dbReference type="ARBA" id="ARBA00022737"/>
    </source>
</evidence>
<dbReference type="GO" id="GO:0005737">
    <property type="term" value="C:cytoplasm"/>
    <property type="evidence" value="ECO:0007669"/>
    <property type="project" value="TreeGrafter"/>
</dbReference>
<keyword evidence="2 6" id="KW-0547">Nucleotide-binding</keyword>
<comment type="similarity">
    <text evidence="6">Belongs to the ClpA/ClpB family.</text>
</comment>
<evidence type="ECO:0000313" key="10">
    <source>
        <dbReference type="Proteomes" id="UP000524246"/>
    </source>
</evidence>
<evidence type="ECO:0000256" key="2">
    <source>
        <dbReference type="ARBA" id="ARBA00022741"/>
    </source>
</evidence>
<keyword evidence="3 6" id="KW-0067">ATP-binding</keyword>
<dbReference type="InterPro" id="IPR003959">
    <property type="entry name" value="ATPase_AAA_core"/>
</dbReference>
<proteinExistence type="inferred from homology"/>
<gene>
    <name evidence="9" type="ORF">GYA55_04100</name>
</gene>
<evidence type="ECO:0000256" key="4">
    <source>
        <dbReference type="ARBA" id="ARBA00023186"/>
    </source>
</evidence>
<name>A0A7X9FR49_9DELT</name>
<evidence type="ECO:0000256" key="5">
    <source>
        <dbReference type="PROSITE-ProRule" id="PRU01251"/>
    </source>
</evidence>
<keyword evidence="4 6" id="KW-0143">Chaperone</keyword>
<dbReference type="Pfam" id="PF00004">
    <property type="entry name" value="AAA"/>
    <property type="match status" value="1"/>
</dbReference>
<dbReference type="InterPro" id="IPR003593">
    <property type="entry name" value="AAA+_ATPase"/>
</dbReference>
<dbReference type="Proteomes" id="UP000524246">
    <property type="component" value="Unassembled WGS sequence"/>
</dbReference>
<comment type="caution">
    <text evidence="9">The sequence shown here is derived from an EMBL/GenBank/DDBJ whole genome shotgun (WGS) entry which is preliminary data.</text>
</comment>
<sequence length="589" mass="65469">MFSTELTYTLEASYREAAKRKHAYFCIEHILYALSFDEDVKSIIEACGGSVEQLRQDLENFFDKGVEKVTSVGEESPNPIQTQGVDRLLQRTLIQVHSSGRDIVSAREVFVSIFLEEDSHAAYFLRKQGISRLNVLHFISHGIAPLMSTPGDMPDEEEEEEEKSTLEDEEEDEIPRRPKKRMSALKRYTENLTDMARNSQLDPIIGREAELDRCLKILARRQKNNPLFLGDPGVGKTAMANAIALRIASDNVPDSLRNSNVYSLNMGSLIAGTKFRGEFEERLKAIIQELGAEEAPILFIDELHTIVGAGATGTGSLDAANLLKPALASGRLRCIGSSTHEDYKKNIERDRALSRRFSVIDLREPSTEETIEILKGLKEKFEKHHNVKYTAAALKAAVDLSTKYINGRFLPDKAIDVIDEAGAANNILPFSKRKKNIGEREIEAVVSAIARVPVKSVSRDDQELLRNLGSNLKKRVFGQDAAVDSVALAVKRGRANLTQEGRPIGSFLFAGPTGVGKTELAKALADELGVHFHRFDMSEYMEKHAVARLIGSPPGYVGYEEGGQLTDLVRMHPYSVVLFDEIEKAQEDI</sequence>
<evidence type="ECO:0000259" key="8">
    <source>
        <dbReference type="PROSITE" id="PS51903"/>
    </source>
</evidence>
<dbReference type="InterPro" id="IPR050130">
    <property type="entry name" value="ClpA_ClpB"/>
</dbReference>
<dbReference type="Pfam" id="PF02861">
    <property type="entry name" value="Clp_N"/>
    <property type="match status" value="1"/>
</dbReference>
<dbReference type="Gene3D" id="1.10.8.60">
    <property type="match status" value="1"/>
</dbReference>
<evidence type="ECO:0000256" key="6">
    <source>
        <dbReference type="RuleBase" id="RU004432"/>
    </source>
</evidence>
<dbReference type="EMBL" id="JAAZON010000169">
    <property type="protein sequence ID" value="NMC62328.1"/>
    <property type="molecule type" value="Genomic_DNA"/>
</dbReference>
<dbReference type="Gene3D" id="3.40.50.300">
    <property type="entry name" value="P-loop containing nucleotide triphosphate hydrolases"/>
    <property type="match status" value="2"/>
</dbReference>
<feature type="region of interest" description="Disordered" evidence="7">
    <location>
        <begin position="147"/>
        <end position="179"/>
    </location>
</feature>
<dbReference type="GO" id="GO:0005524">
    <property type="term" value="F:ATP binding"/>
    <property type="evidence" value="ECO:0007669"/>
    <property type="project" value="UniProtKB-KW"/>
</dbReference>
<reference evidence="9 10" key="1">
    <citation type="journal article" date="2020" name="Biotechnol. Biofuels">
        <title>New insights from the biogas microbiome by comprehensive genome-resolved metagenomics of nearly 1600 species originating from multiple anaerobic digesters.</title>
        <authorList>
            <person name="Campanaro S."/>
            <person name="Treu L."/>
            <person name="Rodriguez-R L.M."/>
            <person name="Kovalovszki A."/>
            <person name="Ziels R.M."/>
            <person name="Maus I."/>
            <person name="Zhu X."/>
            <person name="Kougias P.G."/>
            <person name="Basile A."/>
            <person name="Luo G."/>
            <person name="Schluter A."/>
            <person name="Konstantinidis K.T."/>
            <person name="Angelidaki I."/>
        </authorList>
    </citation>
    <scope>NUCLEOTIDE SEQUENCE [LARGE SCALE GENOMIC DNA]</scope>
    <source>
        <strain evidence="9">AS27yjCOA_65</strain>
    </source>
</reference>
<dbReference type="Gene3D" id="1.10.1780.10">
    <property type="entry name" value="Clp, N-terminal domain"/>
    <property type="match status" value="1"/>
</dbReference>
<dbReference type="InterPro" id="IPR004176">
    <property type="entry name" value="Clp_R_N"/>
</dbReference>
<dbReference type="PROSITE" id="PS00871">
    <property type="entry name" value="CLPAB_2"/>
    <property type="match status" value="1"/>
</dbReference>
<dbReference type="Pfam" id="PF17871">
    <property type="entry name" value="AAA_lid_9"/>
    <property type="match status" value="1"/>
</dbReference>
<dbReference type="InterPro" id="IPR041546">
    <property type="entry name" value="ClpA/ClpB_AAA_lid"/>
</dbReference>
<dbReference type="CDD" id="cd19499">
    <property type="entry name" value="RecA-like_ClpB_Hsp104-like"/>
    <property type="match status" value="1"/>
</dbReference>
<dbReference type="PROSITE" id="PS00870">
    <property type="entry name" value="CLPAB_1"/>
    <property type="match status" value="1"/>
</dbReference>
<dbReference type="SUPFAM" id="SSF81923">
    <property type="entry name" value="Double Clp-N motif"/>
    <property type="match status" value="1"/>
</dbReference>
<dbReference type="PANTHER" id="PTHR11638">
    <property type="entry name" value="ATP-DEPENDENT CLP PROTEASE"/>
    <property type="match status" value="1"/>
</dbReference>
<dbReference type="InterPro" id="IPR036628">
    <property type="entry name" value="Clp_N_dom_sf"/>
</dbReference>
<dbReference type="InterPro" id="IPR027417">
    <property type="entry name" value="P-loop_NTPase"/>
</dbReference>
<dbReference type="CDD" id="cd00009">
    <property type="entry name" value="AAA"/>
    <property type="match status" value="1"/>
</dbReference>
<dbReference type="Pfam" id="PF07724">
    <property type="entry name" value="AAA_2"/>
    <property type="match status" value="1"/>
</dbReference>
<organism evidence="9 10">
    <name type="scientific">SAR324 cluster bacterium</name>
    <dbReference type="NCBI Taxonomy" id="2024889"/>
    <lineage>
        <taxon>Bacteria</taxon>
        <taxon>Deltaproteobacteria</taxon>
        <taxon>SAR324 cluster</taxon>
    </lineage>
</organism>
<dbReference type="PANTHER" id="PTHR11638:SF111">
    <property type="entry name" value="ATP-DEPENDENT CLP PROTEASE ATP-BINDING SUBUNIT CLPA"/>
    <property type="match status" value="1"/>
</dbReference>
<feature type="compositionally biased region" description="Acidic residues" evidence="7">
    <location>
        <begin position="153"/>
        <end position="173"/>
    </location>
</feature>
<dbReference type="PROSITE" id="PS51903">
    <property type="entry name" value="CLP_R"/>
    <property type="match status" value="1"/>
</dbReference>
<dbReference type="GO" id="GO:0016887">
    <property type="term" value="F:ATP hydrolysis activity"/>
    <property type="evidence" value="ECO:0007669"/>
    <property type="project" value="InterPro"/>
</dbReference>
<feature type="non-terminal residue" evidence="9">
    <location>
        <position position="589"/>
    </location>
</feature>
<dbReference type="SUPFAM" id="SSF52540">
    <property type="entry name" value="P-loop containing nucleoside triphosphate hydrolases"/>
    <property type="match status" value="2"/>
</dbReference>